<gene>
    <name evidence="2" type="ORF">E7681_12275</name>
</gene>
<evidence type="ECO:0000313" key="3">
    <source>
        <dbReference type="Proteomes" id="UP000306113"/>
    </source>
</evidence>
<dbReference type="OrthoDB" id="4966203at2"/>
<accession>A0A4S3M840</accession>
<feature type="transmembrane region" description="Helical" evidence="1">
    <location>
        <begin position="161"/>
        <end position="183"/>
    </location>
</feature>
<name>A0A4S3M840_9RHOB</name>
<protein>
    <recommendedName>
        <fullName evidence="4">DUF2238 domain-containing protein</fullName>
    </recommendedName>
</protein>
<feature type="transmembrane region" description="Helical" evidence="1">
    <location>
        <begin position="60"/>
        <end position="78"/>
    </location>
</feature>
<keyword evidence="3" id="KW-1185">Reference proteome</keyword>
<dbReference type="AlphaFoldDB" id="A0A4S3M840"/>
<dbReference type="Pfam" id="PF09997">
    <property type="entry name" value="DUF2238"/>
    <property type="match status" value="1"/>
</dbReference>
<proteinExistence type="predicted"/>
<sequence>MFAEQTWLARAIWGALLLLAAGALATANWSLAFVCVVTLALSLAPLWLARWAAVRVPPSFVTLIVLFVAGTLFLGEAFDFYNRFWWWDIALHGGSAIGFGLIGFVLVFIMFQGDRFAAPPIAVAFFAFCFALAVGAMWEVFEFGMDQIFGLNMQKSGLLDTMGDLIVDTLGAFIGAASGYLYLKGQAMGGPMGMIDEFVHRNPHLFRRFKK</sequence>
<dbReference type="InterPro" id="IPR014509">
    <property type="entry name" value="YjdF-like"/>
</dbReference>
<keyword evidence="1" id="KW-0812">Transmembrane</keyword>
<keyword evidence="1" id="KW-0472">Membrane</keyword>
<comment type="caution">
    <text evidence="2">The sequence shown here is derived from an EMBL/GenBank/DDBJ whole genome shotgun (WGS) entry which is preliminary data.</text>
</comment>
<evidence type="ECO:0000256" key="1">
    <source>
        <dbReference type="SAM" id="Phobius"/>
    </source>
</evidence>
<evidence type="ECO:0000313" key="2">
    <source>
        <dbReference type="EMBL" id="THD73558.1"/>
    </source>
</evidence>
<reference evidence="2 3" key="1">
    <citation type="submission" date="2019-04" db="EMBL/GenBank/DDBJ databases">
        <title>Draft genome sequence of Youngimonas vesicularis.</title>
        <authorList>
            <person name="Hameed A."/>
        </authorList>
    </citation>
    <scope>NUCLEOTIDE SEQUENCE [LARGE SCALE GENOMIC DNA]</scope>
    <source>
        <strain evidence="2 3">CC-AMW-E</strain>
    </source>
</reference>
<dbReference type="EMBL" id="SSMD01000005">
    <property type="protein sequence ID" value="THD73558.1"/>
    <property type="molecule type" value="Genomic_DNA"/>
</dbReference>
<evidence type="ECO:0008006" key="4">
    <source>
        <dbReference type="Google" id="ProtNLM"/>
    </source>
</evidence>
<organism evidence="2 3">
    <name type="scientific">Thalassobius vesicularis</name>
    <dbReference type="NCBI Taxonomy" id="1294297"/>
    <lineage>
        <taxon>Bacteria</taxon>
        <taxon>Pseudomonadati</taxon>
        <taxon>Pseudomonadota</taxon>
        <taxon>Alphaproteobacteria</taxon>
        <taxon>Rhodobacterales</taxon>
        <taxon>Roseobacteraceae</taxon>
        <taxon>Thalassovita</taxon>
    </lineage>
</organism>
<feature type="transmembrane region" description="Helical" evidence="1">
    <location>
        <begin position="7"/>
        <end position="25"/>
    </location>
</feature>
<feature type="transmembrane region" description="Helical" evidence="1">
    <location>
        <begin position="121"/>
        <end position="141"/>
    </location>
</feature>
<feature type="transmembrane region" description="Helical" evidence="1">
    <location>
        <begin position="31"/>
        <end position="48"/>
    </location>
</feature>
<feature type="transmembrane region" description="Helical" evidence="1">
    <location>
        <begin position="84"/>
        <end position="109"/>
    </location>
</feature>
<dbReference type="Proteomes" id="UP000306113">
    <property type="component" value="Unassembled WGS sequence"/>
</dbReference>
<keyword evidence="1" id="KW-1133">Transmembrane helix</keyword>